<dbReference type="GO" id="GO:0003677">
    <property type="term" value="F:DNA binding"/>
    <property type="evidence" value="ECO:0007669"/>
    <property type="project" value="InterPro"/>
</dbReference>
<comment type="caution">
    <text evidence="1">The sequence shown here is derived from an EMBL/GenBank/DDBJ whole genome shotgun (WGS) entry which is preliminary data.</text>
</comment>
<dbReference type="SUPFAM" id="SSF56349">
    <property type="entry name" value="DNA breaking-rejoining enzymes"/>
    <property type="match status" value="1"/>
</dbReference>
<feature type="non-terminal residue" evidence="1">
    <location>
        <position position="173"/>
    </location>
</feature>
<dbReference type="InterPro" id="IPR011010">
    <property type="entry name" value="DNA_brk_join_enz"/>
</dbReference>
<accession>X0W1J6</accession>
<organism evidence="1">
    <name type="scientific">marine sediment metagenome</name>
    <dbReference type="NCBI Taxonomy" id="412755"/>
    <lineage>
        <taxon>unclassified sequences</taxon>
        <taxon>metagenomes</taxon>
        <taxon>ecological metagenomes</taxon>
    </lineage>
</organism>
<reference evidence="1" key="1">
    <citation type="journal article" date="2014" name="Front. Microbiol.">
        <title>High frequency of phylogenetically diverse reductive dehalogenase-homologous genes in deep subseafloor sedimentary metagenomes.</title>
        <authorList>
            <person name="Kawai M."/>
            <person name="Futagami T."/>
            <person name="Toyoda A."/>
            <person name="Takaki Y."/>
            <person name="Nishi S."/>
            <person name="Hori S."/>
            <person name="Arai W."/>
            <person name="Tsubouchi T."/>
            <person name="Morono Y."/>
            <person name="Uchiyama I."/>
            <person name="Ito T."/>
            <person name="Fujiyama A."/>
            <person name="Inagaki F."/>
            <person name="Takami H."/>
        </authorList>
    </citation>
    <scope>NUCLEOTIDE SEQUENCE</scope>
    <source>
        <strain evidence="1">Expedition CK06-06</strain>
    </source>
</reference>
<dbReference type="AlphaFoldDB" id="X0W1J6"/>
<name>X0W1J6_9ZZZZ</name>
<evidence type="ECO:0008006" key="2">
    <source>
        <dbReference type="Google" id="ProtNLM"/>
    </source>
</evidence>
<protein>
    <recommendedName>
        <fullName evidence="2">Core-binding (CB) domain-containing protein</fullName>
    </recommendedName>
</protein>
<proteinExistence type="predicted"/>
<dbReference type="EMBL" id="BARS01035957">
    <property type="protein sequence ID" value="GAG24415.1"/>
    <property type="molecule type" value="Genomic_DNA"/>
</dbReference>
<gene>
    <name evidence="1" type="ORF">S01H1_55327</name>
</gene>
<evidence type="ECO:0000313" key="1">
    <source>
        <dbReference type="EMBL" id="GAG24415.1"/>
    </source>
</evidence>
<sequence length="173" mass="19210">MGVPSPEHARGGGLFHISETAPPVVYWGGPAQRTDAQTDSLDSHALRLAMSGNDKLLSDFLRDCYVPYHLGLSTPSADKLELACRLFSSWIGHPARLSDLSEEAVLGWLSERLQSQAAWTVKRNRGELLAIWRFAAKRGLSGPVPEIPTIRVPRRMPVAWRLEEFERLVAAAR</sequence>